<sequence length="102" mass="12139">MHTLVSGALEEKQYDMCKCSEQSVVGPKKTKATIRKAVHLKRKIEERKMQKNKCRNRGKRERERERKRDTQKRLISRAWANVARANIYSKRLISTFNFSLLF</sequence>
<dbReference type="Proteomes" id="UP001566132">
    <property type="component" value="Unassembled WGS sequence"/>
</dbReference>
<reference evidence="2 3" key="1">
    <citation type="submission" date="2024-05" db="EMBL/GenBank/DDBJ databases">
        <title>Genetic variation in Jamaican populations of the coffee berry borer (Hypothenemus hampei).</title>
        <authorList>
            <person name="Errbii M."/>
            <person name="Myrie A."/>
        </authorList>
    </citation>
    <scope>NUCLEOTIDE SEQUENCE [LARGE SCALE GENOMIC DNA]</scope>
    <source>
        <strain evidence="2">JA-Hopewell-2020-01-JO</strain>
        <tissue evidence="2">Whole body</tissue>
    </source>
</reference>
<comment type="caution">
    <text evidence="2">The sequence shown here is derived from an EMBL/GenBank/DDBJ whole genome shotgun (WGS) entry which is preliminary data.</text>
</comment>
<protein>
    <submittedName>
        <fullName evidence="2">Uncharacterized protein</fullName>
    </submittedName>
</protein>
<accession>A0ABD1EWX5</accession>
<feature type="compositionally biased region" description="Basic and acidic residues" evidence="1">
    <location>
        <begin position="60"/>
        <end position="71"/>
    </location>
</feature>
<evidence type="ECO:0000256" key="1">
    <source>
        <dbReference type="SAM" id="MobiDB-lite"/>
    </source>
</evidence>
<evidence type="ECO:0000313" key="2">
    <source>
        <dbReference type="EMBL" id="KAL1505545.1"/>
    </source>
</evidence>
<organism evidence="2 3">
    <name type="scientific">Hypothenemus hampei</name>
    <name type="common">Coffee berry borer</name>
    <dbReference type="NCBI Taxonomy" id="57062"/>
    <lineage>
        <taxon>Eukaryota</taxon>
        <taxon>Metazoa</taxon>
        <taxon>Ecdysozoa</taxon>
        <taxon>Arthropoda</taxon>
        <taxon>Hexapoda</taxon>
        <taxon>Insecta</taxon>
        <taxon>Pterygota</taxon>
        <taxon>Neoptera</taxon>
        <taxon>Endopterygota</taxon>
        <taxon>Coleoptera</taxon>
        <taxon>Polyphaga</taxon>
        <taxon>Cucujiformia</taxon>
        <taxon>Curculionidae</taxon>
        <taxon>Scolytinae</taxon>
        <taxon>Hypothenemus</taxon>
    </lineage>
</organism>
<proteinExistence type="predicted"/>
<gene>
    <name evidence="2" type="ORF">ABEB36_005088</name>
</gene>
<dbReference type="AlphaFoldDB" id="A0ABD1EWX5"/>
<dbReference type="EMBL" id="JBDJPC010000004">
    <property type="protein sequence ID" value="KAL1505545.1"/>
    <property type="molecule type" value="Genomic_DNA"/>
</dbReference>
<keyword evidence="3" id="KW-1185">Reference proteome</keyword>
<evidence type="ECO:0000313" key="3">
    <source>
        <dbReference type="Proteomes" id="UP001566132"/>
    </source>
</evidence>
<feature type="region of interest" description="Disordered" evidence="1">
    <location>
        <begin position="41"/>
        <end position="71"/>
    </location>
</feature>
<name>A0ABD1EWX5_HYPHA</name>
<feature type="compositionally biased region" description="Basic residues" evidence="1">
    <location>
        <begin position="50"/>
        <end position="59"/>
    </location>
</feature>